<dbReference type="Pfam" id="PF02882">
    <property type="entry name" value="THF_DHG_CYH_C"/>
    <property type="match status" value="1"/>
</dbReference>
<feature type="domain" description="Tetrahydrofolate dehydrogenase/cyclohydrolase catalytic" evidence="11">
    <location>
        <begin position="5"/>
        <end position="120"/>
    </location>
</feature>
<keyword evidence="10" id="KW-0511">Multifunctional enzyme</keyword>
<keyword evidence="9" id="KW-0486">Methionine biosynthesis</keyword>
<dbReference type="PRINTS" id="PR00085">
    <property type="entry name" value="THFDHDRGNASE"/>
</dbReference>
<keyword evidence="8" id="KW-0368">Histidine biosynthesis</keyword>
<dbReference type="Pfam" id="PF00763">
    <property type="entry name" value="THF_DHG_CYH"/>
    <property type="match status" value="1"/>
</dbReference>
<dbReference type="InterPro" id="IPR046346">
    <property type="entry name" value="Aminoacid_DH-like_N_sf"/>
</dbReference>
<gene>
    <name evidence="13" type="ORF">AAEO50_00365</name>
</gene>
<dbReference type="InterPro" id="IPR020631">
    <property type="entry name" value="THF_DH/CycHdrlase_NAD-bd_dom"/>
</dbReference>
<evidence type="ECO:0000256" key="8">
    <source>
        <dbReference type="ARBA" id="ARBA00023102"/>
    </source>
</evidence>
<dbReference type="RefSeq" id="WP_341979225.1">
    <property type="nucleotide sequence ID" value="NZ_JBBYAF010000001.1"/>
</dbReference>
<reference evidence="13 14" key="1">
    <citation type="submission" date="2024-04" db="EMBL/GenBank/DDBJ databases">
        <title>Bacillus oryzaecorticis sp. nov., a moderately halophilic bacterium isolated from rice husks.</title>
        <authorList>
            <person name="Zhu H.-S."/>
        </authorList>
    </citation>
    <scope>NUCLEOTIDE SEQUENCE [LARGE SCALE GENOMIC DNA]</scope>
    <source>
        <strain evidence="13 14">ZC255</strain>
    </source>
</reference>
<evidence type="ECO:0000313" key="14">
    <source>
        <dbReference type="Proteomes" id="UP001389717"/>
    </source>
</evidence>
<evidence type="ECO:0000256" key="9">
    <source>
        <dbReference type="ARBA" id="ARBA00023167"/>
    </source>
</evidence>
<dbReference type="InterPro" id="IPR036291">
    <property type="entry name" value="NAD(P)-bd_dom_sf"/>
</dbReference>
<organism evidence="13 14">
    <name type="scientific">Rossellomorea oryzaecorticis</name>
    <dbReference type="NCBI Taxonomy" id="1396505"/>
    <lineage>
        <taxon>Bacteria</taxon>
        <taxon>Bacillati</taxon>
        <taxon>Bacillota</taxon>
        <taxon>Bacilli</taxon>
        <taxon>Bacillales</taxon>
        <taxon>Bacillaceae</taxon>
        <taxon>Rossellomorea</taxon>
    </lineage>
</organism>
<evidence type="ECO:0000256" key="6">
    <source>
        <dbReference type="ARBA" id="ARBA00022857"/>
    </source>
</evidence>
<evidence type="ECO:0000256" key="3">
    <source>
        <dbReference type="ARBA" id="ARBA00022605"/>
    </source>
</evidence>
<evidence type="ECO:0000259" key="11">
    <source>
        <dbReference type="Pfam" id="PF00763"/>
    </source>
</evidence>
<accession>A0ABU9K3T9</accession>
<dbReference type="SUPFAM" id="SSF53223">
    <property type="entry name" value="Aminoacid dehydrogenase-like, N-terminal domain"/>
    <property type="match status" value="1"/>
</dbReference>
<keyword evidence="4" id="KW-0658">Purine biosynthesis</keyword>
<keyword evidence="2" id="KW-0554">One-carbon metabolism</keyword>
<keyword evidence="3" id="KW-0028">Amino-acid biosynthesis</keyword>
<dbReference type="PANTHER" id="PTHR48099:SF5">
    <property type="entry name" value="C-1-TETRAHYDROFOLATE SYNTHASE, CYTOPLASMIC"/>
    <property type="match status" value="1"/>
</dbReference>
<keyword evidence="5" id="KW-0378">Hydrolase</keyword>
<comment type="caution">
    <text evidence="13">The sequence shown here is derived from an EMBL/GenBank/DDBJ whole genome shotgun (WGS) entry which is preliminary data.</text>
</comment>
<evidence type="ECO:0000256" key="7">
    <source>
        <dbReference type="ARBA" id="ARBA00023002"/>
    </source>
</evidence>
<dbReference type="EMBL" id="JBBYAF010000001">
    <property type="protein sequence ID" value="MEL3970721.1"/>
    <property type="molecule type" value="Genomic_DNA"/>
</dbReference>
<protein>
    <submittedName>
        <fullName evidence="13">Tetrahydrofolate dehydrogenase/cyclohydrolase catalytic domain-containing protein</fullName>
    </submittedName>
</protein>
<keyword evidence="7" id="KW-0560">Oxidoreductase</keyword>
<evidence type="ECO:0000256" key="10">
    <source>
        <dbReference type="ARBA" id="ARBA00023268"/>
    </source>
</evidence>
<evidence type="ECO:0000256" key="4">
    <source>
        <dbReference type="ARBA" id="ARBA00022755"/>
    </source>
</evidence>
<evidence type="ECO:0000259" key="12">
    <source>
        <dbReference type="Pfam" id="PF02882"/>
    </source>
</evidence>
<dbReference type="SUPFAM" id="SSF51735">
    <property type="entry name" value="NAD(P)-binding Rossmann-fold domains"/>
    <property type="match status" value="1"/>
</dbReference>
<evidence type="ECO:0000256" key="1">
    <source>
        <dbReference type="ARBA" id="ARBA00004777"/>
    </source>
</evidence>
<sequence length="315" mass="34408">MTTIIEGKKIQEKILAELMGNVVKLKNEKGVTPGLALIMINGEDPLAKVNYRLHTSLAEALHFNVFESILPAGSSEEEVVSVINQYNEDDQVHGILVLLPLPENISIQNLINAIHPDKELEGFHPENASRLFPTSNQSIKYPMCVPTAVHKVLDSLEEQYKQANYVVAIDKELEETNVIANMVARIGTVTMAPKEAKSIKIINMEAEDIIVHCKEADVLVISTQKPQIVTKEWVKPGACVIDFNPIPAGFKPHPSIEGQFIPILKGGVNVESVQETAKYIAPVPGGVGPVMLGVLMNNVYLAALKALSSKQLVQS</sequence>
<dbReference type="Gene3D" id="3.40.50.10860">
    <property type="entry name" value="Leucine Dehydrogenase, chain A, domain 1"/>
    <property type="match status" value="1"/>
</dbReference>
<name>A0ABU9K3T9_9BACI</name>
<evidence type="ECO:0000256" key="5">
    <source>
        <dbReference type="ARBA" id="ARBA00022801"/>
    </source>
</evidence>
<keyword evidence="6" id="KW-0521">NADP</keyword>
<dbReference type="Gene3D" id="3.40.50.720">
    <property type="entry name" value="NAD(P)-binding Rossmann-like Domain"/>
    <property type="match status" value="1"/>
</dbReference>
<evidence type="ECO:0000313" key="13">
    <source>
        <dbReference type="EMBL" id="MEL3970721.1"/>
    </source>
</evidence>
<keyword evidence="14" id="KW-1185">Reference proteome</keyword>
<dbReference type="InterPro" id="IPR000672">
    <property type="entry name" value="THF_DH/CycHdrlase"/>
</dbReference>
<dbReference type="PANTHER" id="PTHR48099">
    <property type="entry name" value="C-1-TETRAHYDROFOLATE SYNTHASE, CYTOPLASMIC-RELATED"/>
    <property type="match status" value="1"/>
</dbReference>
<dbReference type="InterPro" id="IPR020630">
    <property type="entry name" value="THF_DH/CycHdrlase_cat_dom"/>
</dbReference>
<proteinExistence type="predicted"/>
<comment type="pathway">
    <text evidence="1">One-carbon metabolism; tetrahydrofolate interconversion.</text>
</comment>
<feature type="domain" description="Tetrahydrofolate dehydrogenase/cyclohydrolase NAD(P)-binding" evidence="12">
    <location>
        <begin position="144"/>
        <end position="305"/>
    </location>
</feature>
<dbReference type="Proteomes" id="UP001389717">
    <property type="component" value="Unassembled WGS sequence"/>
</dbReference>
<evidence type="ECO:0000256" key="2">
    <source>
        <dbReference type="ARBA" id="ARBA00022563"/>
    </source>
</evidence>